<evidence type="ECO:0000256" key="1">
    <source>
        <dbReference type="SAM" id="Phobius"/>
    </source>
</evidence>
<feature type="domain" description="SpaA-like prealbumin fold" evidence="4">
    <location>
        <begin position="432"/>
        <end position="521"/>
    </location>
</feature>
<proteinExistence type="predicted"/>
<reference evidence="5 6" key="1">
    <citation type="submission" date="2020-07" db="EMBL/GenBank/DDBJ databases">
        <title>Sequencing the genomes of 1000 actinobacteria strains.</title>
        <authorList>
            <person name="Klenk H.-P."/>
        </authorList>
    </citation>
    <scope>NUCLEOTIDE SEQUENCE [LARGE SCALE GENOMIC DNA]</scope>
    <source>
        <strain evidence="5 6">DSM 24662</strain>
    </source>
</reference>
<dbReference type="EMBL" id="JACCBV010000001">
    <property type="protein sequence ID" value="NYE19759.1"/>
    <property type="molecule type" value="Genomic_DNA"/>
</dbReference>
<dbReference type="InterPro" id="IPR055371">
    <property type="entry name" value="SpaA_PFL_dom_4"/>
</dbReference>
<gene>
    <name evidence="5" type="ORF">BJ991_001787</name>
</gene>
<feature type="domain" description="SpaA-like prealbumin fold" evidence="3">
    <location>
        <begin position="313"/>
        <end position="427"/>
    </location>
</feature>
<feature type="signal peptide" evidence="2">
    <location>
        <begin position="1"/>
        <end position="31"/>
    </location>
</feature>
<sequence length="1451" mass="150446">MQRNRGILLLSIGALIGAALVPLGATGTASAATLAPSGLTTGMQIDGDKSGGTPPGTFDWDSFLSPPVPDGSFTFTPTGPYTTTQGYASTGILDATFDWDNGTLAAACSGVDATGSPGSQTPNTNPWAPGPANVNDKDNICSSAAAYEIVTDAEGVQHAILYTYWTRFTGNGDMSTIQLLEGPLAGRCDDVLVDFDYDSSAASLAVSFRRWTPTAGDDCANPNGAGEWLLTGEPVDFDWSTGIRTEGPPLDNQPQTTFGEFAVDLTTAGLFSPESCSAFTASTMLSRTGNDFTAQTEDYLTPGDPLTIANCGTLTVTKQVEPAGYQGADRFDYLVNRAGGGIVLPDTDATQIDDDLGIGETDVWENVLQGTDYRLSETVASPWALQSIVCTVTAPGTETPIVFMLDDPADTFTVFPETTTDCVITNATSTVTVTKQTLPDGSPTEFAFEVGANAVALSDGESATFSFAPGTTVDISETIPAGWVAAADITCTDANAVIGGTSAQVTTVAGEDVSCVFTNTQLSTIVISKEAFGTPDDSVFEFTGDWTTGTPALGPDGEFSINVATGDGTNYTQTFEGVLPGTYTVSEEPGQNGTLFGSLLCTIGGTDVDFDDPTAQFTLAPGDTVTCYFVNVTPGQILVVKETDPFEYDQDFPFEFGPAGADPTQTFTLNPLPGQATFSSGPVGPGQYDITELIGDVPNWALTGIVCDVPGGSYTSDLAAGTATVDLPPDGAAECIFTNTADRAQVTVAKSATGIADDYPWSFEFQLINEDTDEVRTLTVDSENPIGTLGDVLPGADYTLIEVAQAGWSGTLSCDPNIPDADATAAGWQFSVPPAFDLQCTATNTATPATVSVEKTVTDVTPGYEWSFDFTLDPSDGVTPGATQTIDGTGPGTGSATWEGLLPGETYTLTEEAVPGWMPGTLTCAGVEDLDPSADVVEFVATPGLALSCTITNTPEPIDLEIVKTALGGDATFQWVLTPLDPVGPAIVATVATEGGTGTATLTGLVAGTTYSLDELDFEGWIEGELECTVTHADGSAEPIDVSGFTVEPGDQIACTIENQAVGTIVIVKNVEGPDGTFDFTGTWLDPADFSITTSAGTGSATFPNVIPGSYQVSETDPVGFDNTLLICDDGDPEGTASTVEDLVGQIELDPGETVVCTFTNTEWGSIIVDKTTLPAGSPQEFDFEWGPDGEAFTLADETAPYSTGLVPPGEYSVSETSQLPRWQLTGLDCVGAEGEPLVEGATVTFDLALQATVYCTFENAYLAPLELSKTVTTPPEEQPDGSFVVGYSLLVVNPGGLADVYDLDDELLYGVGVTVTDAAVTSLNGIAVNTAWNGIGDTRVATAAEIDPGVTHTFDVLVTFTVSPTITTDQADCTTASATEGTGTLNRATVVFTDGQAQDEACAPVPSMLPPTGVTLIALGLGLGLLLAGAVAVLVRRRRYVEADDRALSG</sequence>
<name>A0A7Y9GNG1_9MICO</name>
<keyword evidence="1" id="KW-1133">Transmembrane helix</keyword>
<evidence type="ECO:0000259" key="4">
    <source>
        <dbReference type="Pfam" id="PF24514"/>
    </source>
</evidence>
<dbReference type="Pfam" id="PF24514">
    <property type="entry name" value="SpaA_4"/>
    <property type="match status" value="5"/>
</dbReference>
<feature type="domain" description="SpaA-like prealbumin fold" evidence="4">
    <location>
        <begin position="854"/>
        <end position="955"/>
    </location>
</feature>
<keyword evidence="6" id="KW-1185">Reference proteome</keyword>
<evidence type="ECO:0000259" key="3">
    <source>
        <dbReference type="Pfam" id="PF20674"/>
    </source>
</evidence>
<dbReference type="RefSeq" id="WP_179489308.1">
    <property type="nucleotide sequence ID" value="NZ_JACCBV010000001.1"/>
</dbReference>
<keyword evidence="1" id="KW-0472">Membrane</keyword>
<keyword evidence="2" id="KW-0732">Signal</keyword>
<evidence type="ECO:0000313" key="5">
    <source>
        <dbReference type="EMBL" id="NYE19759.1"/>
    </source>
</evidence>
<feature type="transmembrane region" description="Helical" evidence="1">
    <location>
        <begin position="1415"/>
        <end position="1436"/>
    </location>
</feature>
<comment type="caution">
    <text evidence="5">The sequence shown here is derived from an EMBL/GenBank/DDBJ whole genome shotgun (WGS) entry which is preliminary data.</text>
</comment>
<keyword evidence="1" id="KW-0812">Transmembrane</keyword>
<feature type="domain" description="SpaA-like prealbumin fold" evidence="4">
    <location>
        <begin position="961"/>
        <end position="1060"/>
    </location>
</feature>
<accession>A0A7Y9GNG1</accession>
<dbReference type="Proteomes" id="UP000576969">
    <property type="component" value="Unassembled WGS sequence"/>
</dbReference>
<organism evidence="5 6">
    <name type="scientific">Microbacterium immunditiarum</name>
    <dbReference type="NCBI Taxonomy" id="337480"/>
    <lineage>
        <taxon>Bacteria</taxon>
        <taxon>Bacillati</taxon>
        <taxon>Actinomycetota</taxon>
        <taxon>Actinomycetes</taxon>
        <taxon>Micrococcales</taxon>
        <taxon>Microbacteriaceae</taxon>
        <taxon>Microbacterium</taxon>
    </lineage>
</organism>
<evidence type="ECO:0000313" key="6">
    <source>
        <dbReference type="Proteomes" id="UP000576969"/>
    </source>
</evidence>
<feature type="domain" description="SpaA-like prealbumin fold" evidence="4">
    <location>
        <begin position="1065"/>
        <end position="1162"/>
    </location>
</feature>
<dbReference type="InterPro" id="IPR048834">
    <property type="entry name" value="SpaA_pre-album"/>
</dbReference>
<feature type="chain" id="PRO_5030746779" description="Gram-positive cocci surface proteins LPxTG domain-containing protein" evidence="2">
    <location>
        <begin position="32"/>
        <end position="1451"/>
    </location>
</feature>
<evidence type="ECO:0000256" key="2">
    <source>
        <dbReference type="SAM" id="SignalP"/>
    </source>
</evidence>
<protein>
    <recommendedName>
        <fullName evidence="7">Gram-positive cocci surface proteins LPxTG domain-containing protein</fullName>
    </recommendedName>
</protein>
<evidence type="ECO:0008006" key="7">
    <source>
        <dbReference type="Google" id="ProtNLM"/>
    </source>
</evidence>
<feature type="domain" description="SpaA-like prealbumin fold" evidence="4">
    <location>
        <begin position="653"/>
        <end position="741"/>
    </location>
</feature>
<dbReference type="Pfam" id="PF20674">
    <property type="entry name" value="SpaA_3"/>
    <property type="match status" value="1"/>
</dbReference>